<evidence type="ECO:0000256" key="4">
    <source>
        <dbReference type="ARBA" id="ARBA00023136"/>
    </source>
</evidence>
<feature type="transmembrane region" description="Helical" evidence="5">
    <location>
        <begin position="29"/>
        <end position="50"/>
    </location>
</feature>
<dbReference type="AlphaFoldDB" id="F6V149"/>
<dbReference type="Pfam" id="PF00002">
    <property type="entry name" value="7tm_2"/>
    <property type="match status" value="1"/>
</dbReference>
<dbReference type="OMA" id="WMAVESY"/>
<dbReference type="PANTHER" id="PTHR45692">
    <property type="entry name" value="G_PROTEIN_RECEP_F2_4 DOMAIN-CONTAINING PROTEIN"/>
    <property type="match status" value="1"/>
</dbReference>
<feature type="transmembrane region" description="Helical" evidence="5">
    <location>
        <begin position="130"/>
        <end position="150"/>
    </location>
</feature>
<accession>F6V149</accession>
<dbReference type="InParanoid" id="F6V149"/>
<keyword evidence="2 5" id="KW-0812">Transmembrane</keyword>
<dbReference type="PANTHER" id="PTHR45692:SF1">
    <property type="entry name" value="G-PROTEIN COUPLED RECEPTORS FAMILY 2 PROFILE 2 DOMAIN-CONTAINING PROTEIN"/>
    <property type="match status" value="1"/>
</dbReference>
<evidence type="ECO:0000313" key="8">
    <source>
        <dbReference type="Proteomes" id="UP000008144"/>
    </source>
</evidence>
<evidence type="ECO:0000256" key="5">
    <source>
        <dbReference type="SAM" id="Phobius"/>
    </source>
</evidence>
<dbReference type="GO" id="GO:0007166">
    <property type="term" value="P:cell surface receptor signaling pathway"/>
    <property type="evidence" value="ECO:0007669"/>
    <property type="project" value="InterPro"/>
</dbReference>
<comment type="subcellular location">
    <subcellularLocation>
        <location evidence="1">Membrane</location>
        <topology evidence="1">Multi-pass membrane protein</topology>
    </subcellularLocation>
</comment>
<dbReference type="GO" id="GO:0016020">
    <property type="term" value="C:membrane"/>
    <property type="evidence" value="ECO:0007669"/>
    <property type="project" value="UniProtKB-SubCell"/>
</dbReference>
<evidence type="ECO:0000259" key="6">
    <source>
        <dbReference type="PROSITE" id="PS50261"/>
    </source>
</evidence>
<dbReference type="PROSITE" id="PS50261">
    <property type="entry name" value="G_PROTEIN_RECEP_F2_4"/>
    <property type="match status" value="1"/>
</dbReference>
<dbReference type="GO" id="GO:0004930">
    <property type="term" value="F:G protein-coupled receptor activity"/>
    <property type="evidence" value="ECO:0007669"/>
    <property type="project" value="InterPro"/>
</dbReference>
<sequence length="192" mass="22012">MSVYSYDMYMSLVKVFHKSQHQFLQRTSLFAYVVPFVIVVISASVTMGYLDLQNEVTPYGILEDSFKSSSYISDHMCWLRGNSLYFSFLLPVGMMLIFNIFVFVSVSRELALKNKSATSPNLKRSTKQSLTIAITMTSLMGLTWVLGYFILISTDVVYVTVFSWLFALFNTLLYYSNRYSSCSIICRCVFSI</sequence>
<feature type="transmembrane region" description="Helical" evidence="5">
    <location>
        <begin position="84"/>
        <end position="106"/>
    </location>
</feature>
<protein>
    <recommendedName>
        <fullName evidence="6">G-protein coupled receptors family 2 profile 2 domain-containing protein</fullName>
    </recommendedName>
</protein>
<keyword evidence="3 5" id="KW-1133">Transmembrane helix</keyword>
<dbReference type="GeneTree" id="ENSGT00890000139676"/>
<keyword evidence="4 5" id="KW-0472">Membrane</keyword>
<evidence type="ECO:0000256" key="2">
    <source>
        <dbReference type="ARBA" id="ARBA00022692"/>
    </source>
</evidence>
<feature type="transmembrane region" description="Helical" evidence="5">
    <location>
        <begin position="156"/>
        <end position="175"/>
    </location>
</feature>
<feature type="domain" description="G-protein coupled receptors family 2 profile 2" evidence="6">
    <location>
        <begin position="1"/>
        <end position="178"/>
    </location>
</feature>
<dbReference type="Ensembl" id="ENSCINT00000012957.3">
    <property type="protein sequence ID" value="ENSCINP00000012957.3"/>
    <property type="gene ID" value="ENSCING00000021223.1"/>
</dbReference>
<dbReference type="Proteomes" id="UP000008144">
    <property type="component" value="Unassembled WGS sequence"/>
</dbReference>
<dbReference type="Gene3D" id="1.20.1070.10">
    <property type="entry name" value="Rhodopsin 7-helix transmembrane proteins"/>
    <property type="match status" value="1"/>
</dbReference>
<dbReference type="InterPro" id="IPR000832">
    <property type="entry name" value="GPCR_2_secretin-like"/>
</dbReference>
<evidence type="ECO:0000313" key="7">
    <source>
        <dbReference type="Ensembl" id="ENSCINP00000012957.3"/>
    </source>
</evidence>
<dbReference type="HOGENOM" id="CLU_1418089_0_0_1"/>
<organism evidence="7 8">
    <name type="scientific">Ciona intestinalis</name>
    <name type="common">Transparent sea squirt</name>
    <name type="synonym">Ascidia intestinalis</name>
    <dbReference type="NCBI Taxonomy" id="7719"/>
    <lineage>
        <taxon>Eukaryota</taxon>
        <taxon>Metazoa</taxon>
        <taxon>Chordata</taxon>
        <taxon>Tunicata</taxon>
        <taxon>Ascidiacea</taxon>
        <taxon>Phlebobranchia</taxon>
        <taxon>Cionidae</taxon>
        <taxon>Ciona</taxon>
    </lineage>
</organism>
<dbReference type="InterPro" id="IPR017981">
    <property type="entry name" value="GPCR_2-like_7TM"/>
</dbReference>
<evidence type="ECO:0000256" key="1">
    <source>
        <dbReference type="ARBA" id="ARBA00004141"/>
    </source>
</evidence>
<name>F6V149_CIOIN</name>
<reference evidence="7" key="3">
    <citation type="submission" date="2025-09" db="UniProtKB">
        <authorList>
            <consortium name="Ensembl"/>
        </authorList>
    </citation>
    <scope>IDENTIFICATION</scope>
</reference>
<proteinExistence type="predicted"/>
<evidence type="ECO:0000256" key="3">
    <source>
        <dbReference type="ARBA" id="ARBA00022989"/>
    </source>
</evidence>
<reference evidence="7" key="2">
    <citation type="submission" date="2025-08" db="UniProtKB">
        <authorList>
            <consortium name="Ensembl"/>
        </authorList>
    </citation>
    <scope>IDENTIFICATION</scope>
</reference>
<keyword evidence="8" id="KW-1185">Reference proteome</keyword>
<reference evidence="8" key="1">
    <citation type="journal article" date="2002" name="Science">
        <title>The draft genome of Ciona intestinalis: insights into chordate and vertebrate origins.</title>
        <authorList>
            <person name="Dehal P."/>
            <person name="Satou Y."/>
            <person name="Campbell R.K."/>
            <person name="Chapman J."/>
            <person name="Degnan B."/>
            <person name="De Tomaso A."/>
            <person name="Davidson B."/>
            <person name="Di Gregorio A."/>
            <person name="Gelpke M."/>
            <person name="Goodstein D.M."/>
            <person name="Harafuji N."/>
            <person name="Hastings K.E."/>
            <person name="Ho I."/>
            <person name="Hotta K."/>
            <person name="Huang W."/>
            <person name="Kawashima T."/>
            <person name="Lemaire P."/>
            <person name="Martinez D."/>
            <person name="Meinertzhagen I.A."/>
            <person name="Necula S."/>
            <person name="Nonaka M."/>
            <person name="Putnam N."/>
            <person name="Rash S."/>
            <person name="Saiga H."/>
            <person name="Satake M."/>
            <person name="Terry A."/>
            <person name="Yamada L."/>
            <person name="Wang H.G."/>
            <person name="Awazu S."/>
            <person name="Azumi K."/>
            <person name="Boore J."/>
            <person name="Branno M."/>
            <person name="Chin-Bow S."/>
            <person name="DeSantis R."/>
            <person name="Doyle S."/>
            <person name="Francino P."/>
            <person name="Keys D.N."/>
            <person name="Haga S."/>
            <person name="Hayashi H."/>
            <person name="Hino K."/>
            <person name="Imai K.S."/>
            <person name="Inaba K."/>
            <person name="Kano S."/>
            <person name="Kobayashi K."/>
            <person name="Kobayashi M."/>
            <person name="Lee B.I."/>
            <person name="Makabe K.W."/>
            <person name="Manohar C."/>
            <person name="Matassi G."/>
            <person name="Medina M."/>
            <person name="Mochizuki Y."/>
            <person name="Mount S."/>
            <person name="Morishita T."/>
            <person name="Miura S."/>
            <person name="Nakayama A."/>
            <person name="Nishizaka S."/>
            <person name="Nomoto H."/>
            <person name="Ohta F."/>
            <person name="Oishi K."/>
            <person name="Rigoutsos I."/>
            <person name="Sano M."/>
            <person name="Sasaki A."/>
            <person name="Sasakura Y."/>
            <person name="Shoguchi E."/>
            <person name="Shin-i T."/>
            <person name="Spagnuolo A."/>
            <person name="Stainier D."/>
            <person name="Suzuki M.M."/>
            <person name="Tassy O."/>
            <person name="Takatori N."/>
            <person name="Tokuoka M."/>
            <person name="Yagi K."/>
            <person name="Yoshizaki F."/>
            <person name="Wada S."/>
            <person name="Zhang C."/>
            <person name="Hyatt P.D."/>
            <person name="Larimer F."/>
            <person name="Detter C."/>
            <person name="Doggett N."/>
            <person name="Glavina T."/>
            <person name="Hawkins T."/>
            <person name="Richardson P."/>
            <person name="Lucas S."/>
            <person name="Kohara Y."/>
            <person name="Levine M."/>
            <person name="Satoh N."/>
            <person name="Rokhsar D.S."/>
        </authorList>
    </citation>
    <scope>NUCLEOTIDE SEQUENCE [LARGE SCALE GENOMIC DNA]</scope>
</reference>